<evidence type="ECO:0000313" key="4">
    <source>
        <dbReference type="Proteomes" id="UP001232992"/>
    </source>
</evidence>
<dbReference type="EMBL" id="JAQOSQ010000024">
    <property type="protein sequence ID" value="MDJ1185040.1"/>
    <property type="molecule type" value="Genomic_DNA"/>
</dbReference>
<dbReference type="Pfam" id="PF07228">
    <property type="entry name" value="SpoIIE"/>
    <property type="match status" value="1"/>
</dbReference>
<organism evidence="3 4">
    <name type="scientific">Roseofilum casamattae BLCC-M143</name>
    <dbReference type="NCBI Taxonomy" id="3022442"/>
    <lineage>
        <taxon>Bacteria</taxon>
        <taxon>Bacillati</taxon>
        <taxon>Cyanobacteriota</taxon>
        <taxon>Cyanophyceae</taxon>
        <taxon>Desertifilales</taxon>
        <taxon>Desertifilaceae</taxon>
        <taxon>Roseofilum</taxon>
        <taxon>Roseofilum casamattae</taxon>
    </lineage>
</organism>
<dbReference type="PANTHER" id="PTHR43156">
    <property type="entry name" value="STAGE II SPORULATION PROTEIN E-RELATED"/>
    <property type="match status" value="1"/>
</dbReference>
<evidence type="ECO:0000313" key="3">
    <source>
        <dbReference type="EMBL" id="MDJ1185040.1"/>
    </source>
</evidence>
<name>A0ABT7C0R2_9CYAN</name>
<keyword evidence="4" id="KW-1185">Reference proteome</keyword>
<keyword evidence="1" id="KW-0378">Hydrolase</keyword>
<proteinExistence type="predicted"/>
<comment type="caution">
    <text evidence="3">The sequence shown here is derived from an EMBL/GenBank/DDBJ whole genome shotgun (WGS) entry which is preliminary data.</text>
</comment>
<evidence type="ECO:0000259" key="2">
    <source>
        <dbReference type="Pfam" id="PF07228"/>
    </source>
</evidence>
<dbReference type="InterPro" id="IPR001932">
    <property type="entry name" value="PPM-type_phosphatase-like_dom"/>
</dbReference>
<accession>A0ABT7C0R2</accession>
<sequence length="77" mass="8826">MSTDRSSANRDKRTDGITEAQNLNKEFYGLEKLTEVARNHRQHSAEQICKVIIDDLRSHISTQKVCDDITLVVLKQL</sequence>
<dbReference type="RefSeq" id="WP_283759692.1">
    <property type="nucleotide sequence ID" value="NZ_JAQOSQ010000024.1"/>
</dbReference>
<dbReference type="Gene3D" id="3.60.40.10">
    <property type="entry name" value="PPM-type phosphatase domain"/>
    <property type="match status" value="1"/>
</dbReference>
<protein>
    <submittedName>
        <fullName evidence="3">SpoIIE family protein phosphatase</fullName>
    </submittedName>
</protein>
<dbReference type="InterPro" id="IPR052016">
    <property type="entry name" value="Bact_Sigma-Reg"/>
</dbReference>
<dbReference type="PANTHER" id="PTHR43156:SF2">
    <property type="entry name" value="STAGE II SPORULATION PROTEIN E"/>
    <property type="match status" value="1"/>
</dbReference>
<gene>
    <name evidence="3" type="ORF">PMH09_17780</name>
</gene>
<evidence type="ECO:0000256" key="1">
    <source>
        <dbReference type="ARBA" id="ARBA00022801"/>
    </source>
</evidence>
<dbReference type="Proteomes" id="UP001232992">
    <property type="component" value="Unassembled WGS sequence"/>
</dbReference>
<feature type="domain" description="PPM-type phosphatase" evidence="2">
    <location>
        <begin position="14"/>
        <end position="75"/>
    </location>
</feature>
<dbReference type="InterPro" id="IPR036457">
    <property type="entry name" value="PPM-type-like_dom_sf"/>
</dbReference>
<reference evidence="3 4" key="1">
    <citation type="submission" date="2023-01" db="EMBL/GenBank/DDBJ databases">
        <title>Novel diversity within Roseofilum (Cyanobacteria; Desertifilaceae) from marine benthic mats with descriptions of four novel species.</title>
        <authorList>
            <person name="Wang Y."/>
            <person name="Berthold D.E."/>
            <person name="Hu J."/>
            <person name="Lefler F.W."/>
            <person name="Laughinghouse H.D. IV."/>
        </authorList>
    </citation>
    <scope>NUCLEOTIDE SEQUENCE [LARGE SCALE GENOMIC DNA]</scope>
    <source>
        <strain evidence="3 4">BLCC-M143</strain>
    </source>
</reference>